<name>A0ABD3BP82_9LAMI</name>
<keyword evidence="2" id="KW-1185">Reference proteome</keyword>
<reference evidence="2" key="1">
    <citation type="journal article" date="2024" name="IScience">
        <title>Strigolactones Initiate the Formation of Haustorium-like Structures in Castilleja.</title>
        <authorList>
            <person name="Buerger M."/>
            <person name="Peterson D."/>
            <person name="Chory J."/>
        </authorList>
    </citation>
    <scope>NUCLEOTIDE SEQUENCE [LARGE SCALE GENOMIC DNA]</scope>
</reference>
<evidence type="ECO:0000313" key="1">
    <source>
        <dbReference type="EMBL" id="KAL3618806.1"/>
    </source>
</evidence>
<sequence length="137" mass="15651">MSRRRGSCFIISSDSESEHDVEMNEGIDEDVDHDLGDDVTKELGAPFKVYEAEADLYKSLAKRDIIAPVNIDYECWKLLAADGDAFAKNFTHFIRRLKLVKWAEIEENAYPTLMREFYTTVSISADGTIECRFGGKW</sequence>
<comment type="caution">
    <text evidence="1">The sequence shown here is derived from an EMBL/GenBank/DDBJ whole genome shotgun (WGS) entry which is preliminary data.</text>
</comment>
<accession>A0ABD3BP82</accession>
<dbReference type="AlphaFoldDB" id="A0ABD3BP82"/>
<gene>
    <name evidence="1" type="ORF">CASFOL_037329</name>
</gene>
<dbReference type="Proteomes" id="UP001632038">
    <property type="component" value="Unassembled WGS sequence"/>
</dbReference>
<proteinExistence type="predicted"/>
<protein>
    <submittedName>
        <fullName evidence="1">Uncharacterized protein</fullName>
    </submittedName>
</protein>
<evidence type="ECO:0000313" key="2">
    <source>
        <dbReference type="Proteomes" id="UP001632038"/>
    </source>
</evidence>
<organism evidence="1 2">
    <name type="scientific">Castilleja foliolosa</name>
    <dbReference type="NCBI Taxonomy" id="1961234"/>
    <lineage>
        <taxon>Eukaryota</taxon>
        <taxon>Viridiplantae</taxon>
        <taxon>Streptophyta</taxon>
        <taxon>Embryophyta</taxon>
        <taxon>Tracheophyta</taxon>
        <taxon>Spermatophyta</taxon>
        <taxon>Magnoliopsida</taxon>
        <taxon>eudicotyledons</taxon>
        <taxon>Gunneridae</taxon>
        <taxon>Pentapetalae</taxon>
        <taxon>asterids</taxon>
        <taxon>lamiids</taxon>
        <taxon>Lamiales</taxon>
        <taxon>Orobanchaceae</taxon>
        <taxon>Pedicularideae</taxon>
        <taxon>Castillejinae</taxon>
        <taxon>Castilleja</taxon>
    </lineage>
</organism>
<dbReference type="EMBL" id="JAVIJP010000077">
    <property type="protein sequence ID" value="KAL3618806.1"/>
    <property type="molecule type" value="Genomic_DNA"/>
</dbReference>